<feature type="transmembrane region" description="Helical" evidence="6">
    <location>
        <begin position="47"/>
        <end position="70"/>
    </location>
</feature>
<feature type="transmembrane region" description="Helical" evidence="6">
    <location>
        <begin position="17"/>
        <end position="35"/>
    </location>
</feature>
<evidence type="ECO:0000313" key="7">
    <source>
        <dbReference type="EMBL" id="EXJ81564.1"/>
    </source>
</evidence>
<keyword evidence="2 6" id="KW-0812">Transmembrane</keyword>
<feature type="transmembrane region" description="Helical" evidence="6">
    <location>
        <begin position="232"/>
        <end position="253"/>
    </location>
</feature>
<dbReference type="GO" id="GO:0000139">
    <property type="term" value="C:Golgi membrane"/>
    <property type="evidence" value="ECO:0007669"/>
    <property type="project" value="InterPro"/>
</dbReference>
<evidence type="ECO:0000256" key="1">
    <source>
        <dbReference type="ARBA" id="ARBA00004477"/>
    </source>
</evidence>
<dbReference type="NCBIfam" id="TIGR00803">
    <property type="entry name" value="nst"/>
    <property type="match status" value="2"/>
</dbReference>
<reference evidence="7 8" key="1">
    <citation type="submission" date="2013-03" db="EMBL/GenBank/DDBJ databases">
        <title>The Genome Sequence of Capronia coronata CBS 617.96.</title>
        <authorList>
            <consortium name="The Broad Institute Genomics Platform"/>
            <person name="Cuomo C."/>
            <person name="de Hoog S."/>
            <person name="Gorbushina A."/>
            <person name="Walker B."/>
            <person name="Young S.K."/>
            <person name="Zeng Q."/>
            <person name="Gargeya S."/>
            <person name="Fitzgerald M."/>
            <person name="Haas B."/>
            <person name="Abouelleil A."/>
            <person name="Allen A.W."/>
            <person name="Alvarado L."/>
            <person name="Arachchi H.M."/>
            <person name="Berlin A.M."/>
            <person name="Chapman S.B."/>
            <person name="Gainer-Dewar J."/>
            <person name="Goldberg J."/>
            <person name="Griggs A."/>
            <person name="Gujja S."/>
            <person name="Hansen M."/>
            <person name="Howarth C."/>
            <person name="Imamovic A."/>
            <person name="Ireland A."/>
            <person name="Larimer J."/>
            <person name="McCowan C."/>
            <person name="Murphy C."/>
            <person name="Pearson M."/>
            <person name="Poon T.W."/>
            <person name="Priest M."/>
            <person name="Roberts A."/>
            <person name="Saif S."/>
            <person name="Shea T."/>
            <person name="Sisk P."/>
            <person name="Sykes S."/>
            <person name="Wortman J."/>
            <person name="Nusbaum C."/>
            <person name="Birren B."/>
        </authorList>
    </citation>
    <scope>NUCLEOTIDE SEQUENCE [LARGE SCALE GENOMIC DNA]</scope>
    <source>
        <strain evidence="7 8">CBS 617.96</strain>
    </source>
</reference>
<dbReference type="STRING" id="1182541.W9YH05"/>
<dbReference type="PANTHER" id="PTHR10231">
    <property type="entry name" value="NUCLEOTIDE-SUGAR TRANSMEMBRANE TRANSPORTER"/>
    <property type="match status" value="1"/>
</dbReference>
<evidence type="ECO:0008006" key="9">
    <source>
        <dbReference type="Google" id="ProtNLM"/>
    </source>
</evidence>
<dbReference type="InterPro" id="IPR037185">
    <property type="entry name" value="EmrE-like"/>
</dbReference>
<name>W9YH05_9EURO</name>
<evidence type="ECO:0000256" key="6">
    <source>
        <dbReference type="SAM" id="Phobius"/>
    </source>
</evidence>
<feature type="transmembrane region" description="Helical" evidence="6">
    <location>
        <begin position="303"/>
        <end position="328"/>
    </location>
</feature>
<dbReference type="AlphaFoldDB" id="W9YH05"/>
<feature type="transmembrane region" description="Helical" evidence="6">
    <location>
        <begin position="358"/>
        <end position="376"/>
    </location>
</feature>
<protein>
    <recommendedName>
        <fullName evidence="9">Solute carrier family 35 (UDP-sugar transporter), member A1/2/3</fullName>
    </recommendedName>
</protein>
<evidence type="ECO:0000256" key="5">
    <source>
        <dbReference type="SAM" id="MobiDB-lite"/>
    </source>
</evidence>
<evidence type="ECO:0000313" key="8">
    <source>
        <dbReference type="Proteomes" id="UP000019484"/>
    </source>
</evidence>
<dbReference type="RefSeq" id="XP_007726685.1">
    <property type="nucleotide sequence ID" value="XM_007728495.1"/>
</dbReference>
<dbReference type="EMBL" id="AMWN01000007">
    <property type="protein sequence ID" value="EXJ81564.1"/>
    <property type="molecule type" value="Genomic_DNA"/>
</dbReference>
<accession>W9YH05</accession>
<evidence type="ECO:0000256" key="4">
    <source>
        <dbReference type="ARBA" id="ARBA00023136"/>
    </source>
</evidence>
<evidence type="ECO:0000256" key="2">
    <source>
        <dbReference type="ARBA" id="ARBA00022692"/>
    </source>
</evidence>
<dbReference type="Proteomes" id="UP000019484">
    <property type="component" value="Unassembled WGS sequence"/>
</dbReference>
<gene>
    <name evidence="7" type="ORF">A1O1_07628</name>
</gene>
<dbReference type="HOGENOM" id="CLU_024645_2_0_1"/>
<evidence type="ECO:0000256" key="3">
    <source>
        <dbReference type="ARBA" id="ARBA00022989"/>
    </source>
</evidence>
<dbReference type="GO" id="GO:0015165">
    <property type="term" value="F:pyrimidine nucleotide-sugar transmembrane transporter activity"/>
    <property type="evidence" value="ECO:0007669"/>
    <property type="project" value="InterPro"/>
</dbReference>
<dbReference type="InterPro" id="IPR007271">
    <property type="entry name" value="Nuc_sug_transpt"/>
</dbReference>
<comment type="subcellular location">
    <subcellularLocation>
        <location evidence="1">Endoplasmic reticulum membrane</location>
        <topology evidence="1">Multi-pass membrane protein</topology>
    </subcellularLocation>
</comment>
<comment type="caution">
    <text evidence="7">The sequence shown here is derived from an EMBL/GenBank/DDBJ whole genome shotgun (WGS) entry which is preliminary data.</text>
</comment>
<dbReference type="eggNOG" id="KOG2234">
    <property type="taxonomic scope" value="Eukaryota"/>
</dbReference>
<dbReference type="SUPFAM" id="SSF103481">
    <property type="entry name" value="Multidrug resistance efflux transporter EmrE"/>
    <property type="match status" value="1"/>
</dbReference>
<organism evidence="7 8">
    <name type="scientific">Capronia coronata CBS 617.96</name>
    <dbReference type="NCBI Taxonomy" id="1182541"/>
    <lineage>
        <taxon>Eukaryota</taxon>
        <taxon>Fungi</taxon>
        <taxon>Dikarya</taxon>
        <taxon>Ascomycota</taxon>
        <taxon>Pezizomycotina</taxon>
        <taxon>Eurotiomycetes</taxon>
        <taxon>Chaetothyriomycetidae</taxon>
        <taxon>Chaetothyriales</taxon>
        <taxon>Herpotrichiellaceae</taxon>
        <taxon>Capronia</taxon>
    </lineage>
</organism>
<keyword evidence="3 6" id="KW-1133">Transmembrane helix</keyword>
<dbReference type="OrthoDB" id="408493at2759"/>
<keyword evidence="8" id="KW-1185">Reference proteome</keyword>
<feature type="transmembrane region" description="Helical" evidence="6">
    <location>
        <begin position="335"/>
        <end position="352"/>
    </location>
</feature>
<dbReference type="PIRSF" id="PIRSF005799">
    <property type="entry name" value="UDP-gal_transpt"/>
    <property type="match status" value="1"/>
</dbReference>
<feature type="region of interest" description="Disordered" evidence="5">
    <location>
        <begin position="420"/>
        <end position="448"/>
    </location>
</feature>
<keyword evidence="4 6" id="KW-0472">Membrane</keyword>
<proteinExistence type="predicted"/>
<feature type="transmembrane region" description="Helical" evidence="6">
    <location>
        <begin position="273"/>
        <end position="291"/>
    </location>
</feature>
<dbReference type="GeneID" id="19162484"/>
<feature type="transmembrane region" description="Helical" evidence="6">
    <location>
        <begin position="129"/>
        <end position="146"/>
    </location>
</feature>
<sequence length="448" mass="48919">MAVGNPPRFWGVPLRDLTLGLLTVQFSAFILVLHYSRVMSTPDGHRYLPSTAIFLVELIKVVVCLTLSLYEISLTVPRSMPATSILSALGNATFSGDSWKMAVPAGLYTLSNSLQYVGISNLDAATFHVVYQFKTFVTAVFSVVLLRRKISARQWISLILLMVGVAIVSLPQGSTLSLASSHHARVYTPRSSNPLHEHANVADPGARLRKRSATYEGIAEDEMALDIAAVDASAGLLAVLGVCIFSGLGGVYFEKVIKESPKVTSIWIRNVQLSVYSLFPAFFIGVIFLDGETVAKYGFFVGYNWIVVLSILVQTLGAIVAAFCIFYADNISKNFAISISMVLSGLASFVFFDYPVSRHFLLGASVVLVATWLYNIQEARAQRAPSIKIYTEKKTTLHGAAEANDMSIQIPKTSLNHGETALATSRPGSPNHKKRKNDSLGYFTNHHD</sequence>
<feature type="transmembrane region" description="Helical" evidence="6">
    <location>
        <begin position="158"/>
        <end position="179"/>
    </location>
</feature>
<dbReference type="Pfam" id="PF04142">
    <property type="entry name" value="Nuc_sug_transp"/>
    <property type="match status" value="1"/>
</dbReference>